<protein>
    <submittedName>
        <fullName evidence="1">Uncharacterized protein</fullName>
    </submittedName>
</protein>
<gene>
    <name evidence="1" type="ORF">VP01_26g4</name>
</gene>
<evidence type="ECO:0000313" key="1">
    <source>
        <dbReference type="EMBL" id="KNZ55357.1"/>
    </source>
</evidence>
<dbReference type="AlphaFoldDB" id="A0A0L6V4C2"/>
<reference evidence="1 2" key="1">
    <citation type="submission" date="2015-08" db="EMBL/GenBank/DDBJ databases">
        <title>Next Generation Sequencing and Analysis of the Genome of Puccinia sorghi L Schw, the Causal Agent of Maize Common Rust.</title>
        <authorList>
            <person name="Rochi L."/>
            <person name="Burguener G."/>
            <person name="Darino M."/>
            <person name="Turjanski A."/>
            <person name="Kreff E."/>
            <person name="Dieguez M.J."/>
            <person name="Sacco F."/>
        </authorList>
    </citation>
    <scope>NUCLEOTIDE SEQUENCE [LARGE SCALE GENOMIC DNA]</scope>
    <source>
        <strain evidence="1 2">RO10H11247</strain>
    </source>
</reference>
<keyword evidence="2" id="KW-1185">Reference proteome</keyword>
<comment type="caution">
    <text evidence="1">The sequence shown here is derived from an EMBL/GenBank/DDBJ whole genome shotgun (WGS) entry which is preliminary data.</text>
</comment>
<evidence type="ECO:0000313" key="2">
    <source>
        <dbReference type="Proteomes" id="UP000037035"/>
    </source>
</evidence>
<dbReference type="Proteomes" id="UP000037035">
    <property type="component" value="Unassembled WGS sequence"/>
</dbReference>
<dbReference type="EMBL" id="LAVV01007613">
    <property type="protein sequence ID" value="KNZ55357.1"/>
    <property type="molecule type" value="Genomic_DNA"/>
</dbReference>
<dbReference type="VEuPathDB" id="FungiDB:VP01_26g4"/>
<accession>A0A0L6V4C2</accession>
<name>A0A0L6V4C2_9BASI</name>
<sequence length="405" mass="47513">MSSITNDCSLIKFFSFESKKINHQTYFALFPSILYFWLNSVKYLKLCFSEGHVYRFCVIEISSFMRREKWKIVMYELQVEVIMGSKSEYKKIKIKNFFILFFACKDYIKMEWVILEKNQVCSFPIFKKFFSLRDSPDNISEMDVSFNFNFYLGSPTRPNPKFLLLLLIIYSIYLDQLRQIHANDLHKKWPILLLNIQCNMISWGHDTILVQDETIIVQDDTIMESIDLRWEAFFGLKFLSNQHIYPLAHSNYPSKYYPPTVRVCLQAASHPYFQSQAYLVYQVFGFEEVYILPYTTSVGFGVSGMWNVNPFCSNLFIEGGREAEKVCLGISIRAFLAGYPSVSSVWRCLILVNIAGEEDACNYNGPNQVCIRKTKSIHHWWRDGEKEILYFISQRLFQGAVYVSS</sequence>
<proteinExistence type="predicted"/>
<organism evidence="1 2">
    <name type="scientific">Puccinia sorghi</name>
    <dbReference type="NCBI Taxonomy" id="27349"/>
    <lineage>
        <taxon>Eukaryota</taxon>
        <taxon>Fungi</taxon>
        <taxon>Dikarya</taxon>
        <taxon>Basidiomycota</taxon>
        <taxon>Pucciniomycotina</taxon>
        <taxon>Pucciniomycetes</taxon>
        <taxon>Pucciniales</taxon>
        <taxon>Pucciniaceae</taxon>
        <taxon>Puccinia</taxon>
    </lineage>
</organism>